<reference evidence="3 4" key="1">
    <citation type="submission" date="2019-05" db="EMBL/GenBank/DDBJ databases">
        <authorList>
            <person name="Qu J.-H."/>
        </authorList>
    </citation>
    <scope>NUCLEOTIDE SEQUENCE [LARGE SCALE GENOMIC DNA]</scope>
    <source>
        <strain evidence="3 4">NS28</strain>
    </source>
</reference>
<dbReference type="Gene3D" id="2.60.40.10">
    <property type="entry name" value="Immunoglobulins"/>
    <property type="match status" value="1"/>
</dbReference>
<evidence type="ECO:0000259" key="2">
    <source>
        <dbReference type="Pfam" id="PF13205"/>
    </source>
</evidence>
<dbReference type="Gene3D" id="2.60.120.430">
    <property type="entry name" value="Galactose-binding lectin"/>
    <property type="match status" value="1"/>
</dbReference>
<dbReference type="Pfam" id="PF13205">
    <property type="entry name" value="Big_5"/>
    <property type="match status" value="1"/>
</dbReference>
<keyword evidence="1" id="KW-0732">Signal</keyword>
<proteinExistence type="predicted"/>
<protein>
    <recommendedName>
        <fullName evidence="2">SbsA Ig-like domain-containing protein</fullName>
    </recommendedName>
</protein>
<evidence type="ECO:0000256" key="1">
    <source>
        <dbReference type="ARBA" id="ARBA00022729"/>
    </source>
</evidence>
<evidence type="ECO:0000313" key="3">
    <source>
        <dbReference type="EMBL" id="KAA6437979.1"/>
    </source>
</evidence>
<dbReference type="EMBL" id="VBSN01000056">
    <property type="protein sequence ID" value="KAA6437979.1"/>
    <property type="molecule type" value="Genomic_DNA"/>
</dbReference>
<name>A0A5M8QPH7_9BACT</name>
<organism evidence="3 4">
    <name type="scientific">Dyadobacter flavalbus</name>
    <dbReference type="NCBI Taxonomy" id="2579942"/>
    <lineage>
        <taxon>Bacteria</taxon>
        <taxon>Pseudomonadati</taxon>
        <taxon>Bacteroidota</taxon>
        <taxon>Cytophagia</taxon>
        <taxon>Cytophagales</taxon>
        <taxon>Spirosomataceae</taxon>
        <taxon>Dyadobacter</taxon>
    </lineage>
</organism>
<evidence type="ECO:0000313" key="4">
    <source>
        <dbReference type="Proteomes" id="UP000323994"/>
    </source>
</evidence>
<dbReference type="InterPro" id="IPR032812">
    <property type="entry name" value="SbsA_Ig"/>
</dbReference>
<dbReference type="InterPro" id="IPR013783">
    <property type="entry name" value="Ig-like_fold"/>
</dbReference>
<dbReference type="SUPFAM" id="SSF49785">
    <property type="entry name" value="Galactose-binding domain-like"/>
    <property type="match status" value="1"/>
</dbReference>
<dbReference type="Proteomes" id="UP000323994">
    <property type="component" value="Unassembled WGS sequence"/>
</dbReference>
<accession>A0A5M8QPH7</accession>
<keyword evidence="4" id="KW-1185">Reference proteome</keyword>
<dbReference type="SUPFAM" id="SSF63829">
    <property type="entry name" value="Calcium-dependent phosphotriesterase"/>
    <property type="match status" value="1"/>
</dbReference>
<feature type="non-terminal residue" evidence="3">
    <location>
        <position position="805"/>
    </location>
</feature>
<dbReference type="InterPro" id="IPR011042">
    <property type="entry name" value="6-blade_b-propeller_TolB-like"/>
</dbReference>
<feature type="domain" description="SbsA Ig-like" evidence="2">
    <location>
        <begin position="510"/>
        <end position="626"/>
    </location>
</feature>
<dbReference type="InterPro" id="IPR008979">
    <property type="entry name" value="Galactose-bd-like_sf"/>
</dbReference>
<sequence length="805" mass="83912">MRKELNDASSTLSTTANPDQRITAVIPGLNTQTVRLRLVLDLVTNKMEGFYSTDGVNYINAGASYASAGIDITDMALSGKALYAGLYATHRNASTPVSFTFDNFSVIRDGAAGKLLAFTPNALDFTAVQGQTVTGKSTVLSVSEGTPSITLSSTAAGWLTLPSASSAGTISFGPSNFSTTMAPGIYEATVTASAEGYQPATLLINLTVSSPAISQQIQVNFQDAATVPPAGWVRDYGQPFGLRTGANQGTGLEYGWRKRSDGSLLDISVGGTANLGNGRRRTTPADVLLASFMHMQTASNTSFNGTRADGYWEVKVPNGTYDVTVSAGDSDPGTIAESHTINVEGVNAIRSFVPSGTAGTSTRFKSGKVQVSVTDGFLTINADGGTNTKINSAVITPVSVQPYLVWSASEHSLVIEKGTNETGKTFSLDLNHSTTQDELAVSLTADYGAGAANWLSFDASHNGNEPNVTFDYTAAKALATGTYTVTITASAAGHTSASTLVQVTVLAAGTNQPYVISSTPANGATNVSVNIASIAANNLYVPEVAGFKGGVNNATVSLATVKLLKIAGSTTTEILGTAQGTGGGDAISFSPRYALETNTKYKFVITDQVQSHSGAAFLPYEATFTTGSTTTGTPNPVAAEFAPKQVIPGTVGKKYTCLTFGPDGKFYALRLDGVIERFTVDHQTGMLSEQQEIKSLTAKYGLRSSVGLTFDPSSTATNLIAWVSHCSAGLTNAPEFDGNISKLTGADLQNEQLVLTKLPRSKADHLVNSIAFGPDGALYFNQGSLSSMGSYDGTWQRDESLLAAT</sequence>
<gene>
    <name evidence="3" type="ORF">FEM33_19020</name>
</gene>
<comment type="caution">
    <text evidence="3">The sequence shown here is derived from an EMBL/GenBank/DDBJ whole genome shotgun (WGS) entry which is preliminary data.</text>
</comment>
<dbReference type="AlphaFoldDB" id="A0A5M8QPH7"/>
<dbReference type="Gene3D" id="2.120.10.30">
    <property type="entry name" value="TolB, C-terminal domain"/>
    <property type="match status" value="1"/>
</dbReference>